<dbReference type="InterPro" id="IPR022605">
    <property type="entry name" value="DUF2920"/>
</dbReference>
<name>A0A940NLM2_9BACI</name>
<evidence type="ECO:0000313" key="2">
    <source>
        <dbReference type="EMBL" id="MBP0726730.1"/>
    </source>
</evidence>
<dbReference type="Pfam" id="PF11144">
    <property type="entry name" value="DUF2920"/>
    <property type="match status" value="1"/>
</dbReference>
<dbReference type="Proteomes" id="UP000682134">
    <property type="component" value="Unassembled WGS sequence"/>
</dbReference>
<sequence length="522" mass="60246">MRTYSFNIQPHEDIELGYLRNELDYYVTLPNEGINSETGLILSIPGFGGIANSEYYLEKLNPYLADKYNCIVVSLNYFGIFRGLEINLDEHFVINMEKVYGVSREYWNEISSKNDFYLKVVQILESKGLNSLDPRCQALMVTAREEYQSFGFLPAIDCLTVLGDVLKKYPNINTRKIIAYGSSYGGYIAMLCGKYAPNTFSVVIDNSGFSLAEMKNIVGREIFANDYVANINWNNKNYSIPFAYNNPWTILDETSPRYFGDANKLIRSLLVSEHRVKSDTRYYIFHCEEDEIASVDDKDRLVALLSNYNYTYYKRITKDDIDGNLFKKYGHAMDASLRKLFDHVVELDKENGLLKEKRTNDFLDNEGKSFNCGSKNYVFNFNENFTINAKIINNIKTDYKLISSFQVMSGILDITHTMNDGFDYVISKISTGKYHEAIGVMQDILDAYSAIEQQVNKFEKNLPQNNIKTLNEELKTSLLEMIGYFESDSWKLVEDKLLKHVVPQFMLWKNELNDIFSLYIAS</sequence>
<organism evidence="2 3">
    <name type="scientific">Gottfriedia endophytica</name>
    <dbReference type="NCBI Taxonomy" id="2820819"/>
    <lineage>
        <taxon>Bacteria</taxon>
        <taxon>Bacillati</taxon>
        <taxon>Bacillota</taxon>
        <taxon>Bacilli</taxon>
        <taxon>Bacillales</taxon>
        <taxon>Bacillaceae</taxon>
        <taxon>Gottfriedia</taxon>
    </lineage>
</organism>
<dbReference type="Gene3D" id="3.40.50.1820">
    <property type="entry name" value="alpha/beta hydrolase"/>
    <property type="match status" value="1"/>
</dbReference>
<comment type="caution">
    <text evidence="2">The sequence shown here is derived from an EMBL/GenBank/DDBJ whole genome shotgun (WGS) entry which is preliminary data.</text>
</comment>
<dbReference type="AlphaFoldDB" id="A0A940NLM2"/>
<dbReference type="RefSeq" id="WP_209407075.1">
    <property type="nucleotide sequence ID" value="NZ_JAGIYQ010000014.1"/>
</dbReference>
<dbReference type="Pfam" id="PF26154">
    <property type="entry name" value="DUF8042"/>
    <property type="match status" value="1"/>
</dbReference>
<dbReference type="EMBL" id="JAGIYQ010000014">
    <property type="protein sequence ID" value="MBP0726730.1"/>
    <property type="molecule type" value="Genomic_DNA"/>
</dbReference>
<dbReference type="InterPro" id="IPR058355">
    <property type="entry name" value="DUF8042"/>
</dbReference>
<proteinExistence type="predicted"/>
<dbReference type="InterPro" id="IPR029058">
    <property type="entry name" value="AB_hydrolase_fold"/>
</dbReference>
<evidence type="ECO:0000313" key="3">
    <source>
        <dbReference type="Proteomes" id="UP000682134"/>
    </source>
</evidence>
<evidence type="ECO:0000259" key="1">
    <source>
        <dbReference type="Pfam" id="PF26154"/>
    </source>
</evidence>
<protein>
    <submittedName>
        <fullName evidence="2">DUF2920 family protein</fullName>
    </submittedName>
</protein>
<feature type="domain" description="DUF8042" evidence="1">
    <location>
        <begin position="405"/>
        <end position="516"/>
    </location>
</feature>
<gene>
    <name evidence="2" type="ORF">J5Y03_16350</name>
</gene>
<reference evidence="2" key="1">
    <citation type="submission" date="2021-04" db="EMBL/GenBank/DDBJ databases">
        <title>Genome seq and assembly of Bacillus sp.</title>
        <authorList>
            <person name="Chhetri G."/>
        </authorList>
    </citation>
    <scope>NUCLEOTIDE SEQUENCE</scope>
    <source>
        <strain evidence="2">RG28</strain>
    </source>
</reference>
<dbReference type="SUPFAM" id="SSF53474">
    <property type="entry name" value="alpha/beta-Hydrolases"/>
    <property type="match status" value="1"/>
</dbReference>
<keyword evidence="3" id="KW-1185">Reference proteome</keyword>
<accession>A0A940NLM2</accession>